<evidence type="ECO:0000256" key="1">
    <source>
        <dbReference type="SAM" id="Phobius"/>
    </source>
</evidence>
<dbReference type="AlphaFoldDB" id="A0A418NT64"/>
<dbReference type="Proteomes" id="UP000286576">
    <property type="component" value="Unassembled WGS sequence"/>
</dbReference>
<dbReference type="EMBL" id="QXFL01000003">
    <property type="protein sequence ID" value="RIV86684.1"/>
    <property type="molecule type" value="Genomic_DNA"/>
</dbReference>
<evidence type="ECO:0000313" key="3">
    <source>
        <dbReference type="Proteomes" id="UP000286576"/>
    </source>
</evidence>
<keyword evidence="1" id="KW-1133">Transmembrane helix</keyword>
<sequence length="168" mass="19071">MGIFEYFKGRRIRLESPLSPDEVAKRINRASGSRFNLFSRGIKGGVLRHHMNLFDQGTWPFSYNASPVLVGRLMDKDGGCAIDAKFRAPVWVYGFYIMWYLIVTLFVLIAVALVLEGRMTTEGWIIFPAMAFFSIAPVGLHYLFVRGEQSLEGILQMLTDEGSLIRIE</sequence>
<dbReference type="RefSeq" id="WP_119586500.1">
    <property type="nucleotide sequence ID" value="NZ_CAWODQ010000022.1"/>
</dbReference>
<keyword evidence="1" id="KW-0472">Membrane</keyword>
<organism evidence="2 3">
    <name type="scientific">Aurantiacibacter zhengii</name>
    <dbReference type="NCBI Taxonomy" id="2307003"/>
    <lineage>
        <taxon>Bacteria</taxon>
        <taxon>Pseudomonadati</taxon>
        <taxon>Pseudomonadota</taxon>
        <taxon>Alphaproteobacteria</taxon>
        <taxon>Sphingomonadales</taxon>
        <taxon>Erythrobacteraceae</taxon>
        <taxon>Aurantiacibacter</taxon>
    </lineage>
</organism>
<keyword evidence="1" id="KW-0812">Transmembrane</keyword>
<feature type="transmembrane region" description="Helical" evidence="1">
    <location>
        <begin position="90"/>
        <end position="113"/>
    </location>
</feature>
<keyword evidence="3" id="KW-1185">Reference proteome</keyword>
<protein>
    <submittedName>
        <fullName evidence="2">Uncharacterized protein</fullName>
    </submittedName>
</protein>
<gene>
    <name evidence="2" type="ORF">D2V07_08255</name>
</gene>
<proteinExistence type="predicted"/>
<feature type="transmembrane region" description="Helical" evidence="1">
    <location>
        <begin position="125"/>
        <end position="145"/>
    </location>
</feature>
<evidence type="ECO:0000313" key="2">
    <source>
        <dbReference type="EMBL" id="RIV86684.1"/>
    </source>
</evidence>
<comment type="caution">
    <text evidence="2">The sequence shown here is derived from an EMBL/GenBank/DDBJ whole genome shotgun (WGS) entry which is preliminary data.</text>
</comment>
<reference evidence="2 3" key="1">
    <citation type="submission" date="2018-08" db="EMBL/GenBank/DDBJ databases">
        <title>Erythrobacter zhengii sp.nov., a bacterium isolated from deep-sea sediment.</title>
        <authorList>
            <person name="Fang C."/>
            <person name="Wu Y.-H."/>
            <person name="Sun C."/>
            <person name="Wang H."/>
            <person name="Cheng H."/>
            <person name="Meng F.-X."/>
            <person name="Wang C.-S."/>
            <person name="Xu X.-W."/>
        </authorList>
    </citation>
    <scope>NUCLEOTIDE SEQUENCE [LARGE SCALE GENOMIC DNA]</scope>
    <source>
        <strain evidence="2 3">V18</strain>
    </source>
</reference>
<accession>A0A418NT64</accession>
<dbReference type="OrthoDB" id="7432931at2"/>
<name>A0A418NT64_9SPHN</name>